<dbReference type="GO" id="GO:0009279">
    <property type="term" value="C:cell outer membrane"/>
    <property type="evidence" value="ECO:0007669"/>
    <property type="project" value="UniProtKB-SubCell"/>
</dbReference>
<comment type="similarity">
    <text evidence="7">Belongs to the TonB-dependent receptor family.</text>
</comment>
<keyword evidence="2 7" id="KW-0813">Transport</keyword>
<dbReference type="Gene3D" id="2.40.170.20">
    <property type="entry name" value="TonB-dependent receptor, beta-barrel domain"/>
    <property type="match status" value="1"/>
</dbReference>
<keyword evidence="6 7" id="KW-0998">Cell outer membrane</keyword>
<dbReference type="AlphaFoldDB" id="A0A6M4GDZ8"/>
<evidence type="ECO:0000256" key="3">
    <source>
        <dbReference type="ARBA" id="ARBA00022452"/>
    </source>
</evidence>
<evidence type="ECO:0000256" key="5">
    <source>
        <dbReference type="ARBA" id="ARBA00023136"/>
    </source>
</evidence>
<protein>
    <submittedName>
        <fullName evidence="8">TonB-dependent receptor</fullName>
    </submittedName>
</protein>
<reference evidence="8 9" key="1">
    <citation type="submission" date="2020-04" db="EMBL/GenBank/DDBJ databases">
        <title>The Whole Genome Analysis of High salt-tolerant Sphingobium yanoikuyae YC-XJ2 with Aryl organophosphorus flame retardants (aryl-OPFRs)-degrading capacity and characteristics of Related phosphotriesterase.</title>
        <authorList>
            <person name="Li X."/>
        </authorList>
    </citation>
    <scope>NUCLEOTIDE SEQUENCE [LARGE SCALE GENOMIC DNA]</scope>
    <source>
        <strain evidence="8 9">YC-XJ2</strain>
    </source>
</reference>
<evidence type="ECO:0000313" key="9">
    <source>
        <dbReference type="Proteomes" id="UP000502611"/>
    </source>
</evidence>
<accession>A0A6M4GDZ8</accession>
<evidence type="ECO:0000256" key="2">
    <source>
        <dbReference type="ARBA" id="ARBA00022448"/>
    </source>
</evidence>
<evidence type="ECO:0000313" key="8">
    <source>
        <dbReference type="EMBL" id="QJR05365.1"/>
    </source>
</evidence>
<proteinExistence type="inferred from homology"/>
<keyword evidence="3 7" id="KW-1134">Transmembrane beta strand</keyword>
<keyword evidence="8" id="KW-0675">Receptor</keyword>
<dbReference type="InterPro" id="IPR039426">
    <property type="entry name" value="TonB-dep_rcpt-like"/>
</dbReference>
<evidence type="ECO:0000256" key="7">
    <source>
        <dbReference type="PROSITE-ProRule" id="PRU01360"/>
    </source>
</evidence>
<evidence type="ECO:0000256" key="6">
    <source>
        <dbReference type="ARBA" id="ARBA00023237"/>
    </source>
</evidence>
<keyword evidence="4 7" id="KW-0812">Transmembrane</keyword>
<gene>
    <name evidence="8" type="ORF">HH800_09675</name>
</gene>
<name>A0A6M4GDZ8_SPHYA</name>
<evidence type="ECO:0000256" key="1">
    <source>
        <dbReference type="ARBA" id="ARBA00004571"/>
    </source>
</evidence>
<dbReference type="Proteomes" id="UP000502611">
    <property type="component" value="Chromosome"/>
</dbReference>
<dbReference type="PROSITE" id="PS52016">
    <property type="entry name" value="TONB_DEPENDENT_REC_3"/>
    <property type="match status" value="1"/>
</dbReference>
<dbReference type="SUPFAM" id="SSF56935">
    <property type="entry name" value="Porins"/>
    <property type="match status" value="1"/>
</dbReference>
<keyword evidence="5 7" id="KW-0472">Membrane</keyword>
<dbReference type="EMBL" id="CP053021">
    <property type="protein sequence ID" value="QJR05365.1"/>
    <property type="molecule type" value="Genomic_DNA"/>
</dbReference>
<dbReference type="InterPro" id="IPR036942">
    <property type="entry name" value="Beta-barrel_TonB_sf"/>
</dbReference>
<evidence type="ECO:0000256" key="4">
    <source>
        <dbReference type="ARBA" id="ARBA00022692"/>
    </source>
</evidence>
<comment type="subcellular location">
    <subcellularLocation>
        <location evidence="1 7">Cell outer membrane</location>
        <topology evidence="1 7">Multi-pass membrane protein</topology>
    </subcellularLocation>
</comment>
<organism evidence="8 9">
    <name type="scientific">Sphingobium yanoikuyae</name>
    <name type="common">Sphingomonas yanoikuyae</name>
    <dbReference type="NCBI Taxonomy" id="13690"/>
    <lineage>
        <taxon>Bacteria</taxon>
        <taxon>Pseudomonadati</taxon>
        <taxon>Pseudomonadota</taxon>
        <taxon>Alphaproteobacteria</taxon>
        <taxon>Sphingomonadales</taxon>
        <taxon>Sphingomonadaceae</taxon>
        <taxon>Sphingobium</taxon>
    </lineage>
</organism>
<sequence>MAGAGPRLYRQAGYVTASAKLGYRFNDHFDAALDVDNLFDLKYIDLLGYEGYYNYWGEPRSIRLTLRAKY</sequence>